<keyword evidence="1" id="KW-0812">Transmembrane</keyword>
<dbReference type="EMBL" id="DUJO01000013">
    <property type="protein sequence ID" value="HII73375.1"/>
    <property type="molecule type" value="Genomic_DNA"/>
</dbReference>
<keyword evidence="1" id="KW-0472">Membrane</keyword>
<feature type="transmembrane region" description="Helical" evidence="1">
    <location>
        <begin position="108"/>
        <end position="125"/>
    </location>
</feature>
<name>A0A832TFD4_9CREN</name>
<dbReference type="Proteomes" id="UP000646844">
    <property type="component" value="Unassembled WGS sequence"/>
</dbReference>
<gene>
    <name evidence="2" type="ORF">HA332_03045</name>
</gene>
<evidence type="ECO:0000313" key="2">
    <source>
        <dbReference type="EMBL" id="HII73375.1"/>
    </source>
</evidence>
<feature type="transmembrane region" description="Helical" evidence="1">
    <location>
        <begin position="6"/>
        <end position="31"/>
    </location>
</feature>
<accession>A0A832TFD4</accession>
<dbReference type="RefSeq" id="WP_010979821.1">
    <property type="nucleotide sequence ID" value="NZ_BAABQO010000013.1"/>
</dbReference>
<reference evidence="2" key="1">
    <citation type="journal article" date="2020" name="bioRxiv">
        <title>A rank-normalized archaeal taxonomy based on genome phylogeny resolves widespread incomplete and uneven classifications.</title>
        <authorList>
            <person name="Rinke C."/>
            <person name="Chuvochina M."/>
            <person name="Mussig A.J."/>
            <person name="Chaumeil P.-A."/>
            <person name="Waite D.W."/>
            <person name="Whitman W.B."/>
            <person name="Parks D.H."/>
            <person name="Hugenholtz P."/>
        </authorList>
    </citation>
    <scope>NUCLEOTIDE SEQUENCE</scope>
    <source>
        <strain evidence="2">UBA8838</strain>
    </source>
</reference>
<feature type="transmembrane region" description="Helical" evidence="1">
    <location>
        <begin position="74"/>
        <end position="96"/>
    </location>
</feature>
<evidence type="ECO:0000256" key="1">
    <source>
        <dbReference type="SAM" id="Phobius"/>
    </source>
</evidence>
<sequence length="126" mass="13929">MFSVNLTAISYLGLTGLIINVMVGSLTFLFYKVMEPERKKGMFLIGIGQMVAYDGESALGIYVCHYALRKEVPLPILIGFAIESALIFTLLGLYIAGRILLSTMRKRVLGLIVSILWIPLTIFAVL</sequence>
<keyword evidence="1" id="KW-1133">Transmembrane helix</keyword>
<proteinExistence type="predicted"/>
<dbReference type="GeneID" id="1459808"/>
<organism evidence="2 3">
    <name type="scientific">Sulfurisphaera tokodaii</name>
    <dbReference type="NCBI Taxonomy" id="111955"/>
    <lineage>
        <taxon>Archaea</taxon>
        <taxon>Thermoproteota</taxon>
        <taxon>Thermoprotei</taxon>
        <taxon>Sulfolobales</taxon>
        <taxon>Sulfolobaceae</taxon>
        <taxon>Sulfurisphaera</taxon>
    </lineage>
</organism>
<comment type="caution">
    <text evidence="2">The sequence shown here is derived from an EMBL/GenBank/DDBJ whole genome shotgun (WGS) entry which is preliminary data.</text>
</comment>
<protein>
    <submittedName>
        <fullName evidence="2">Uncharacterized protein</fullName>
    </submittedName>
</protein>
<dbReference type="AlphaFoldDB" id="A0A832TFD4"/>
<evidence type="ECO:0000313" key="3">
    <source>
        <dbReference type="Proteomes" id="UP000646844"/>
    </source>
</evidence>